<evidence type="ECO:0000313" key="3">
    <source>
        <dbReference type="Proteomes" id="UP001415857"/>
    </source>
</evidence>
<protein>
    <submittedName>
        <fullName evidence="2">Uncharacterized protein</fullName>
    </submittedName>
</protein>
<evidence type="ECO:0000256" key="1">
    <source>
        <dbReference type="ARBA" id="ARBA00022729"/>
    </source>
</evidence>
<dbReference type="InterPro" id="IPR040361">
    <property type="entry name" value="TPD1"/>
</dbReference>
<dbReference type="PANTHER" id="PTHR33184:SF67">
    <property type="entry name" value="PROTEIN TAPETUM DETERMINANT 1"/>
    <property type="match status" value="1"/>
</dbReference>
<dbReference type="AlphaFoldDB" id="A0AAP0RI97"/>
<name>A0AAP0RI97_LIQFO</name>
<dbReference type="GO" id="GO:0001709">
    <property type="term" value="P:cell fate determination"/>
    <property type="evidence" value="ECO:0007669"/>
    <property type="project" value="TreeGrafter"/>
</dbReference>
<dbReference type="PANTHER" id="PTHR33184">
    <property type="entry name" value="PROTEIN TAPETUM DETERMINANT 1-LIKE-RELATED"/>
    <property type="match status" value="1"/>
</dbReference>
<keyword evidence="1" id="KW-0732">Signal</keyword>
<organism evidence="2 3">
    <name type="scientific">Liquidambar formosana</name>
    <name type="common">Formosan gum</name>
    <dbReference type="NCBI Taxonomy" id="63359"/>
    <lineage>
        <taxon>Eukaryota</taxon>
        <taxon>Viridiplantae</taxon>
        <taxon>Streptophyta</taxon>
        <taxon>Embryophyta</taxon>
        <taxon>Tracheophyta</taxon>
        <taxon>Spermatophyta</taxon>
        <taxon>Magnoliopsida</taxon>
        <taxon>eudicotyledons</taxon>
        <taxon>Gunneridae</taxon>
        <taxon>Pentapetalae</taxon>
        <taxon>Saxifragales</taxon>
        <taxon>Altingiaceae</taxon>
        <taxon>Liquidambar</taxon>
    </lineage>
</organism>
<accession>A0AAP0RI97</accession>
<dbReference type="EMBL" id="JBBPBK010000009">
    <property type="protein sequence ID" value="KAK9278459.1"/>
    <property type="molecule type" value="Genomic_DNA"/>
</dbReference>
<dbReference type="Proteomes" id="UP001415857">
    <property type="component" value="Unassembled WGS sequence"/>
</dbReference>
<gene>
    <name evidence="2" type="ORF">L1049_028024</name>
</gene>
<dbReference type="Pfam" id="PF24068">
    <property type="entry name" value="TPD1_C"/>
    <property type="match status" value="1"/>
</dbReference>
<evidence type="ECO:0000313" key="2">
    <source>
        <dbReference type="EMBL" id="KAK9278459.1"/>
    </source>
</evidence>
<proteinExistence type="predicted"/>
<keyword evidence="3" id="KW-1185">Reference proteome</keyword>
<sequence>METSRRKCKEVLSNLPWETFVRLEVARLENKMAAVEGCTPSDITLSQSPTEKLPSGIPTYTVEITNECTSGPCAIFNIHVSCGSFASAILINPDIFRRLAIDDCLVNNGQPLQPGVEMGVLMGLGWDCQQGWWSQELSPMGASCYDSVK</sequence>
<reference evidence="2 3" key="1">
    <citation type="journal article" date="2024" name="Plant J.">
        <title>Genome sequences and population genomics reveal climatic adaptation and genomic divergence between two closely related sweetgum species.</title>
        <authorList>
            <person name="Xu W.Q."/>
            <person name="Ren C.Q."/>
            <person name="Zhang X.Y."/>
            <person name="Comes H.P."/>
            <person name="Liu X.H."/>
            <person name="Li Y.G."/>
            <person name="Kettle C.J."/>
            <person name="Jalonen R."/>
            <person name="Gaisberger H."/>
            <person name="Ma Y.Z."/>
            <person name="Qiu Y.X."/>
        </authorList>
    </citation>
    <scope>NUCLEOTIDE SEQUENCE [LARGE SCALE GENOMIC DNA]</scope>
    <source>
        <strain evidence="2">Hangzhou</strain>
    </source>
</reference>
<comment type="caution">
    <text evidence="2">The sequence shown here is derived from an EMBL/GenBank/DDBJ whole genome shotgun (WGS) entry which is preliminary data.</text>
</comment>